<reference evidence="11 12" key="1">
    <citation type="submission" date="2019-11" db="EMBL/GenBank/DDBJ databases">
        <authorList>
            <person name="Li X.-J."/>
            <person name="Feng X.-M."/>
        </authorList>
    </citation>
    <scope>NUCLEOTIDE SEQUENCE [LARGE SCALE GENOMIC DNA]</scope>
    <source>
        <strain evidence="11 12">XMNu-373</strain>
    </source>
</reference>
<evidence type="ECO:0000256" key="6">
    <source>
        <dbReference type="ARBA" id="ARBA00022777"/>
    </source>
</evidence>
<dbReference type="Gene3D" id="3.30.565.10">
    <property type="entry name" value="Histidine kinase-like ATPase, C-terminal domain"/>
    <property type="match status" value="1"/>
</dbReference>
<keyword evidence="9" id="KW-0472">Membrane</keyword>
<accession>A0A7K3M0H8</accession>
<evidence type="ECO:0000256" key="9">
    <source>
        <dbReference type="SAM" id="Phobius"/>
    </source>
</evidence>
<evidence type="ECO:0000256" key="7">
    <source>
        <dbReference type="ARBA" id="ARBA00022840"/>
    </source>
</evidence>
<dbReference type="Gene3D" id="1.20.5.1930">
    <property type="match status" value="1"/>
</dbReference>
<keyword evidence="4" id="KW-0808">Transferase</keyword>
<evidence type="ECO:0000259" key="10">
    <source>
        <dbReference type="Pfam" id="PF07730"/>
    </source>
</evidence>
<dbReference type="InterPro" id="IPR011712">
    <property type="entry name" value="Sig_transdc_His_kin_sub3_dim/P"/>
</dbReference>
<feature type="transmembrane region" description="Helical" evidence="9">
    <location>
        <begin position="42"/>
        <end position="60"/>
    </location>
</feature>
<dbReference type="EMBL" id="WLZY01000001">
    <property type="protein sequence ID" value="NDL55958.1"/>
    <property type="molecule type" value="Genomic_DNA"/>
</dbReference>
<keyword evidence="12" id="KW-1185">Reference proteome</keyword>
<dbReference type="PANTHER" id="PTHR24421">
    <property type="entry name" value="NITRATE/NITRITE SENSOR PROTEIN NARX-RELATED"/>
    <property type="match status" value="1"/>
</dbReference>
<name>A0A7K3M0H8_9ACTN</name>
<proteinExistence type="predicted"/>
<dbReference type="GO" id="GO:0005524">
    <property type="term" value="F:ATP binding"/>
    <property type="evidence" value="ECO:0007669"/>
    <property type="project" value="UniProtKB-KW"/>
</dbReference>
<protein>
    <recommendedName>
        <fullName evidence="2">histidine kinase</fullName>
        <ecNumber evidence="2">2.7.13.3</ecNumber>
    </recommendedName>
</protein>
<dbReference type="PANTHER" id="PTHR24421:SF10">
    <property type="entry name" value="NITRATE_NITRITE SENSOR PROTEIN NARQ"/>
    <property type="match status" value="1"/>
</dbReference>
<dbReference type="GO" id="GO:0016020">
    <property type="term" value="C:membrane"/>
    <property type="evidence" value="ECO:0007669"/>
    <property type="project" value="InterPro"/>
</dbReference>
<evidence type="ECO:0000256" key="5">
    <source>
        <dbReference type="ARBA" id="ARBA00022741"/>
    </source>
</evidence>
<dbReference type="Pfam" id="PF07730">
    <property type="entry name" value="HisKA_3"/>
    <property type="match status" value="1"/>
</dbReference>
<evidence type="ECO:0000256" key="8">
    <source>
        <dbReference type="ARBA" id="ARBA00023012"/>
    </source>
</evidence>
<keyword evidence="8" id="KW-0902">Two-component regulatory system</keyword>
<feature type="domain" description="Signal transduction histidine kinase subgroup 3 dimerisation and phosphoacceptor" evidence="10">
    <location>
        <begin position="89"/>
        <end position="155"/>
    </location>
</feature>
<comment type="caution">
    <text evidence="11">The sequence shown here is derived from an EMBL/GenBank/DDBJ whole genome shotgun (WGS) entry which is preliminary data.</text>
</comment>
<dbReference type="InterPro" id="IPR036890">
    <property type="entry name" value="HATPase_C_sf"/>
</dbReference>
<evidence type="ECO:0000313" key="12">
    <source>
        <dbReference type="Proteomes" id="UP000460435"/>
    </source>
</evidence>
<comment type="catalytic activity">
    <reaction evidence="1">
        <text>ATP + protein L-histidine = ADP + protein N-phospho-L-histidine.</text>
        <dbReference type="EC" id="2.7.13.3"/>
    </reaction>
</comment>
<evidence type="ECO:0000256" key="1">
    <source>
        <dbReference type="ARBA" id="ARBA00000085"/>
    </source>
</evidence>
<gene>
    <name evidence="11" type="ORF">F7O44_02615</name>
</gene>
<keyword evidence="7" id="KW-0067">ATP-binding</keyword>
<keyword evidence="9" id="KW-0812">Transmembrane</keyword>
<dbReference type="SUPFAM" id="SSF55874">
    <property type="entry name" value="ATPase domain of HSP90 chaperone/DNA topoisomerase II/histidine kinase"/>
    <property type="match status" value="1"/>
</dbReference>
<evidence type="ECO:0000256" key="2">
    <source>
        <dbReference type="ARBA" id="ARBA00012438"/>
    </source>
</evidence>
<dbReference type="EC" id="2.7.13.3" evidence="2"/>
<dbReference type="AlphaFoldDB" id="A0A7K3M0H8"/>
<dbReference type="CDD" id="cd16917">
    <property type="entry name" value="HATPase_UhpB-NarQ-NarX-like"/>
    <property type="match status" value="1"/>
</dbReference>
<evidence type="ECO:0000313" key="11">
    <source>
        <dbReference type="EMBL" id="NDL55958.1"/>
    </source>
</evidence>
<sequence length="305" mass="32323">MQWVWLAMTFLVALRHNRLTMIWVWIATVTTLSAGAADDAGVTVTLIVAASALVLIGDLLRARRLASREAERQSELSDLEKARRTVLEERTRIARDLHDVVAHHMSMVVVQAETAPYRLPDLSEAAQAEFNAVSTSAREALNEIRSLLGVLRSDDQAVLTAPQPGVENLEELVESVARSGVPVRLVTSGSPAGVETAVGLSTYRIVQESLANAARHAPGAPVTVHVGYAAGSVDLRIVNGPPAVPTQQGPPGHGLIGMRERASVVGGTLEANPLPDGGFEVSAVIPINAHADSNAVDMEEPSGEQ</sequence>
<dbReference type="Proteomes" id="UP000460435">
    <property type="component" value="Unassembled WGS sequence"/>
</dbReference>
<dbReference type="InterPro" id="IPR050482">
    <property type="entry name" value="Sensor_HK_TwoCompSys"/>
</dbReference>
<keyword evidence="5" id="KW-0547">Nucleotide-binding</keyword>
<keyword evidence="9" id="KW-1133">Transmembrane helix</keyword>
<dbReference type="GO" id="GO:0046983">
    <property type="term" value="F:protein dimerization activity"/>
    <property type="evidence" value="ECO:0007669"/>
    <property type="project" value="InterPro"/>
</dbReference>
<evidence type="ECO:0000256" key="3">
    <source>
        <dbReference type="ARBA" id="ARBA00022553"/>
    </source>
</evidence>
<keyword evidence="6 11" id="KW-0418">Kinase</keyword>
<dbReference type="GO" id="GO:0000155">
    <property type="term" value="F:phosphorelay sensor kinase activity"/>
    <property type="evidence" value="ECO:0007669"/>
    <property type="project" value="InterPro"/>
</dbReference>
<organism evidence="11 12">
    <name type="scientific">Phytoactinopolyspora mesophila</name>
    <dbReference type="NCBI Taxonomy" id="2650750"/>
    <lineage>
        <taxon>Bacteria</taxon>
        <taxon>Bacillati</taxon>
        <taxon>Actinomycetota</taxon>
        <taxon>Actinomycetes</taxon>
        <taxon>Jiangellales</taxon>
        <taxon>Jiangellaceae</taxon>
        <taxon>Phytoactinopolyspora</taxon>
    </lineage>
</organism>
<evidence type="ECO:0000256" key="4">
    <source>
        <dbReference type="ARBA" id="ARBA00022679"/>
    </source>
</evidence>
<keyword evidence="3" id="KW-0597">Phosphoprotein</keyword>